<evidence type="ECO:0000313" key="1">
    <source>
        <dbReference type="EMBL" id="MFD1441554.1"/>
    </source>
</evidence>
<keyword evidence="2" id="KW-1185">Reference proteome</keyword>
<comment type="caution">
    <text evidence="1">The sequence shown here is derived from an EMBL/GenBank/DDBJ whole genome shotgun (WGS) entry which is preliminary data.</text>
</comment>
<proteinExistence type="predicted"/>
<dbReference type="EMBL" id="JBHTOK010000071">
    <property type="protein sequence ID" value="MFD1441554.1"/>
    <property type="molecule type" value="Genomic_DNA"/>
</dbReference>
<organism evidence="1 2">
    <name type="scientific">Lacticaseibacillus hegangensis</name>
    <dbReference type="NCBI Taxonomy" id="2486010"/>
    <lineage>
        <taxon>Bacteria</taxon>
        <taxon>Bacillati</taxon>
        <taxon>Bacillota</taxon>
        <taxon>Bacilli</taxon>
        <taxon>Lactobacillales</taxon>
        <taxon>Lactobacillaceae</taxon>
        <taxon>Lacticaseibacillus</taxon>
    </lineage>
</organism>
<evidence type="ECO:0000313" key="2">
    <source>
        <dbReference type="Proteomes" id="UP001597212"/>
    </source>
</evidence>
<sequence length="86" mass="9455">MAKEVTPVAAGIGVDYMLSFDQPQPDREVRLALNPVVAYLRPYQGGYRFSSNMGPTSLRVRLKHALGLDPKAFTLQSTSAAFDQLL</sequence>
<name>A0ABW4CXM7_9LACO</name>
<protein>
    <submittedName>
        <fullName evidence="1">Uncharacterized protein</fullName>
    </submittedName>
</protein>
<reference evidence="2" key="1">
    <citation type="journal article" date="2019" name="Int. J. Syst. Evol. Microbiol.">
        <title>The Global Catalogue of Microorganisms (GCM) 10K type strain sequencing project: providing services to taxonomists for standard genome sequencing and annotation.</title>
        <authorList>
            <consortium name="The Broad Institute Genomics Platform"/>
            <consortium name="The Broad Institute Genome Sequencing Center for Infectious Disease"/>
            <person name="Wu L."/>
            <person name="Ma J."/>
        </authorList>
    </citation>
    <scope>NUCLEOTIDE SEQUENCE [LARGE SCALE GENOMIC DNA]</scope>
    <source>
        <strain evidence="2">CCM 8912</strain>
    </source>
</reference>
<dbReference type="Proteomes" id="UP001597212">
    <property type="component" value="Unassembled WGS sequence"/>
</dbReference>
<gene>
    <name evidence="1" type="ORF">ACFQ5K_09235</name>
</gene>
<dbReference type="RefSeq" id="WP_125756514.1">
    <property type="nucleotide sequence ID" value="NZ_JBHTOK010000071.1"/>
</dbReference>
<accession>A0ABW4CXM7</accession>